<evidence type="ECO:0000313" key="1">
    <source>
        <dbReference type="EMBL" id="MED6218159.1"/>
    </source>
</evidence>
<reference evidence="1 2" key="1">
    <citation type="journal article" date="2023" name="Plants (Basel)">
        <title>Bridging the Gap: Combining Genomics and Transcriptomics Approaches to Understand Stylosanthes scabra, an Orphan Legume from the Brazilian Caatinga.</title>
        <authorList>
            <person name="Ferreira-Neto J.R.C."/>
            <person name="da Silva M.D."/>
            <person name="Binneck E."/>
            <person name="de Melo N.F."/>
            <person name="da Silva R.H."/>
            <person name="de Melo A.L.T.M."/>
            <person name="Pandolfi V."/>
            <person name="Bustamante F.O."/>
            <person name="Brasileiro-Vidal A.C."/>
            <person name="Benko-Iseppon A.M."/>
        </authorList>
    </citation>
    <scope>NUCLEOTIDE SEQUENCE [LARGE SCALE GENOMIC DNA]</scope>
    <source>
        <tissue evidence="1">Leaves</tissue>
    </source>
</reference>
<name>A0ABU6Z966_9FABA</name>
<protein>
    <submittedName>
        <fullName evidence="1">Uncharacterized protein</fullName>
    </submittedName>
</protein>
<dbReference type="EMBL" id="JASCZI010271947">
    <property type="protein sequence ID" value="MED6218159.1"/>
    <property type="molecule type" value="Genomic_DNA"/>
</dbReference>
<keyword evidence="2" id="KW-1185">Reference proteome</keyword>
<gene>
    <name evidence="1" type="ORF">PIB30_024341</name>
</gene>
<dbReference type="Proteomes" id="UP001341840">
    <property type="component" value="Unassembled WGS sequence"/>
</dbReference>
<sequence length="162" mass="16032">MAGAEDRDAVAVSEGSPAVMRRGAANHGVAGLDAVVDVDAVDDNIGDVLDGNACTVGDMDVDAAAVDCLEAVHDELLLQCDHHVVLEHDPQGPVLDHAITEGAGLRVHSVVVGGVCDDVVAAVAASDCIVAKANGAGGEAFASEVPAVVAAPAVVDRVAGPT</sequence>
<accession>A0ABU6Z966</accession>
<comment type="caution">
    <text evidence="1">The sequence shown here is derived from an EMBL/GenBank/DDBJ whole genome shotgun (WGS) entry which is preliminary data.</text>
</comment>
<proteinExistence type="predicted"/>
<evidence type="ECO:0000313" key="2">
    <source>
        <dbReference type="Proteomes" id="UP001341840"/>
    </source>
</evidence>
<organism evidence="1 2">
    <name type="scientific">Stylosanthes scabra</name>
    <dbReference type="NCBI Taxonomy" id="79078"/>
    <lineage>
        <taxon>Eukaryota</taxon>
        <taxon>Viridiplantae</taxon>
        <taxon>Streptophyta</taxon>
        <taxon>Embryophyta</taxon>
        <taxon>Tracheophyta</taxon>
        <taxon>Spermatophyta</taxon>
        <taxon>Magnoliopsida</taxon>
        <taxon>eudicotyledons</taxon>
        <taxon>Gunneridae</taxon>
        <taxon>Pentapetalae</taxon>
        <taxon>rosids</taxon>
        <taxon>fabids</taxon>
        <taxon>Fabales</taxon>
        <taxon>Fabaceae</taxon>
        <taxon>Papilionoideae</taxon>
        <taxon>50 kb inversion clade</taxon>
        <taxon>dalbergioids sensu lato</taxon>
        <taxon>Dalbergieae</taxon>
        <taxon>Pterocarpus clade</taxon>
        <taxon>Stylosanthes</taxon>
    </lineage>
</organism>